<sequence length="225" mass="25810">PEVKAMSLPKPGKYGVQDDIEKFDNWLTQLLKYFRTFKVTGYGRDADHVLYTGLYLKGITAEWYDQEVESPDRRINYWSFKDLICGLFKRFIHEATAQQATTNYDRTHYSAEKGALAFFNDMKQRAHCMVKPPDNYSFRRKFIGGLPHLIVKTVLEAWGVTMEHSTMDEILDKVKRMEGAQQALNLLAKNNLQGRGTPSKGSSSNVRSDADRSGNSSSNQQYKFM</sequence>
<feature type="non-terminal residue" evidence="2">
    <location>
        <position position="1"/>
    </location>
</feature>
<dbReference type="Proteomes" id="UP000053989">
    <property type="component" value="Unassembled WGS sequence"/>
</dbReference>
<organism evidence="2 3">
    <name type="scientific">Scleroderma citrinum Foug A</name>
    <dbReference type="NCBI Taxonomy" id="1036808"/>
    <lineage>
        <taxon>Eukaryota</taxon>
        <taxon>Fungi</taxon>
        <taxon>Dikarya</taxon>
        <taxon>Basidiomycota</taxon>
        <taxon>Agaricomycotina</taxon>
        <taxon>Agaricomycetes</taxon>
        <taxon>Agaricomycetidae</taxon>
        <taxon>Boletales</taxon>
        <taxon>Sclerodermatineae</taxon>
        <taxon>Sclerodermataceae</taxon>
        <taxon>Scleroderma</taxon>
    </lineage>
</organism>
<protein>
    <recommendedName>
        <fullName evidence="4">Retrotransposon gag domain-containing protein</fullName>
    </recommendedName>
</protein>
<proteinExistence type="predicted"/>
<dbReference type="InParanoid" id="A0A0C2ZJY3"/>
<dbReference type="AlphaFoldDB" id="A0A0C2ZJY3"/>
<evidence type="ECO:0008006" key="4">
    <source>
        <dbReference type="Google" id="ProtNLM"/>
    </source>
</evidence>
<keyword evidence="3" id="KW-1185">Reference proteome</keyword>
<feature type="region of interest" description="Disordered" evidence="1">
    <location>
        <begin position="189"/>
        <end position="225"/>
    </location>
</feature>
<evidence type="ECO:0000256" key="1">
    <source>
        <dbReference type="SAM" id="MobiDB-lite"/>
    </source>
</evidence>
<reference evidence="2 3" key="1">
    <citation type="submission" date="2014-04" db="EMBL/GenBank/DDBJ databases">
        <authorList>
            <consortium name="DOE Joint Genome Institute"/>
            <person name="Kuo A."/>
            <person name="Kohler A."/>
            <person name="Nagy L.G."/>
            <person name="Floudas D."/>
            <person name="Copeland A."/>
            <person name="Barry K.W."/>
            <person name="Cichocki N."/>
            <person name="Veneault-Fourrey C."/>
            <person name="LaButti K."/>
            <person name="Lindquist E.A."/>
            <person name="Lipzen A."/>
            <person name="Lundell T."/>
            <person name="Morin E."/>
            <person name="Murat C."/>
            <person name="Sun H."/>
            <person name="Tunlid A."/>
            <person name="Henrissat B."/>
            <person name="Grigoriev I.V."/>
            <person name="Hibbett D.S."/>
            <person name="Martin F."/>
            <person name="Nordberg H.P."/>
            <person name="Cantor M.N."/>
            <person name="Hua S.X."/>
        </authorList>
    </citation>
    <scope>NUCLEOTIDE SEQUENCE [LARGE SCALE GENOMIC DNA]</scope>
    <source>
        <strain evidence="2 3">Foug A</strain>
    </source>
</reference>
<dbReference type="OrthoDB" id="2667635at2759"/>
<dbReference type="STRING" id="1036808.A0A0C2ZJY3"/>
<accession>A0A0C2ZJY3</accession>
<evidence type="ECO:0000313" key="3">
    <source>
        <dbReference type="Proteomes" id="UP000053989"/>
    </source>
</evidence>
<reference evidence="3" key="2">
    <citation type="submission" date="2015-01" db="EMBL/GenBank/DDBJ databases">
        <title>Evolutionary Origins and Diversification of the Mycorrhizal Mutualists.</title>
        <authorList>
            <consortium name="DOE Joint Genome Institute"/>
            <consortium name="Mycorrhizal Genomics Consortium"/>
            <person name="Kohler A."/>
            <person name="Kuo A."/>
            <person name="Nagy L.G."/>
            <person name="Floudas D."/>
            <person name="Copeland A."/>
            <person name="Barry K.W."/>
            <person name="Cichocki N."/>
            <person name="Veneault-Fourrey C."/>
            <person name="LaButti K."/>
            <person name="Lindquist E.A."/>
            <person name="Lipzen A."/>
            <person name="Lundell T."/>
            <person name="Morin E."/>
            <person name="Murat C."/>
            <person name="Riley R."/>
            <person name="Ohm R."/>
            <person name="Sun H."/>
            <person name="Tunlid A."/>
            <person name="Henrissat B."/>
            <person name="Grigoriev I.V."/>
            <person name="Hibbett D.S."/>
            <person name="Martin F."/>
        </authorList>
    </citation>
    <scope>NUCLEOTIDE SEQUENCE [LARGE SCALE GENOMIC DNA]</scope>
    <source>
        <strain evidence="3">Foug A</strain>
    </source>
</reference>
<name>A0A0C2ZJY3_9AGAM</name>
<evidence type="ECO:0000313" key="2">
    <source>
        <dbReference type="EMBL" id="KIM61918.1"/>
    </source>
</evidence>
<feature type="compositionally biased region" description="Polar residues" evidence="1">
    <location>
        <begin position="194"/>
        <end position="225"/>
    </location>
</feature>
<dbReference type="HOGENOM" id="CLU_105139_0_0_1"/>
<gene>
    <name evidence="2" type="ORF">SCLCIDRAFT_120596</name>
</gene>
<dbReference type="EMBL" id="KN822046">
    <property type="protein sequence ID" value="KIM61918.1"/>
    <property type="molecule type" value="Genomic_DNA"/>
</dbReference>